<gene>
    <name evidence="2" type="ORF">BaRGS_00032181</name>
</gene>
<name>A0ABD0JPG2_9CAEN</name>
<dbReference type="Proteomes" id="UP001519460">
    <property type="component" value="Unassembled WGS sequence"/>
</dbReference>
<proteinExistence type="predicted"/>
<sequence length="125" mass="13874">MSRQERERDVPVNDLDIEEVDVLRVTDELVEINLACDGTSLESVQVQSGPGVEHIARAGHLTVASRITVINLNVGPVRVQEVTNNPEAYNRLRREDHPEASAERAEAEEASVDPQVENKDNKPVK</sequence>
<feature type="compositionally biased region" description="Basic and acidic residues" evidence="1">
    <location>
        <begin position="116"/>
        <end position="125"/>
    </location>
</feature>
<evidence type="ECO:0000256" key="1">
    <source>
        <dbReference type="SAM" id="MobiDB-lite"/>
    </source>
</evidence>
<protein>
    <submittedName>
        <fullName evidence="2">Uncharacterized protein</fullName>
    </submittedName>
</protein>
<dbReference type="AlphaFoldDB" id="A0ABD0JPG2"/>
<accession>A0ABD0JPG2</accession>
<feature type="compositionally biased region" description="Basic and acidic residues" evidence="1">
    <location>
        <begin position="90"/>
        <end position="107"/>
    </location>
</feature>
<dbReference type="EMBL" id="JACVVK020000372">
    <property type="protein sequence ID" value="KAK7476563.1"/>
    <property type="molecule type" value="Genomic_DNA"/>
</dbReference>
<comment type="caution">
    <text evidence="2">The sequence shown here is derived from an EMBL/GenBank/DDBJ whole genome shotgun (WGS) entry which is preliminary data.</text>
</comment>
<feature type="region of interest" description="Disordered" evidence="1">
    <location>
        <begin position="88"/>
        <end position="125"/>
    </location>
</feature>
<evidence type="ECO:0000313" key="3">
    <source>
        <dbReference type="Proteomes" id="UP001519460"/>
    </source>
</evidence>
<reference evidence="2 3" key="1">
    <citation type="journal article" date="2023" name="Sci. Data">
        <title>Genome assembly of the Korean intertidal mud-creeper Batillaria attramentaria.</title>
        <authorList>
            <person name="Patra A.K."/>
            <person name="Ho P.T."/>
            <person name="Jun S."/>
            <person name="Lee S.J."/>
            <person name="Kim Y."/>
            <person name="Won Y.J."/>
        </authorList>
    </citation>
    <scope>NUCLEOTIDE SEQUENCE [LARGE SCALE GENOMIC DNA]</scope>
    <source>
        <strain evidence="2">Wonlab-2016</strain>
    </source>
</reference>
<evidence type="ECO:0000313" key="2">
    <source>
        <dbReference type="EMBL" id="KAK7476563.1"/>
    </source>
</evidence>
<keyword evidence="3" id="KW-1185">Reference proteome</keyword>
<organism evidence="2 3">
    <name type="scientific">Batillaria attramentaria</name>
    <dbReference type="NCBI Taxonomy" id="370345"/>
    <lineage>
        <taxon>Eukaryota</taxon>
        <taxon>Metazoa</taxon>
        <taxon>Spiralia</taxon>
        <taxon>Lophotrochozoa</taxon>
        <taxon>Mollusca</taxon>
        <taxon>Gastropoda</taxon>
        <taxon>Caenogastropoda</taxon>
        <taxon>Sorbeoconcha</taxon>
        <taxon>Cerithioidea</taxon>
        <taxon>Batillariidae</taxon>
        <taxon>Batillaria</taxon>
    </lineage>
</organism>